<evidence type="ECO:0000313" key="1">
    <source>
        <dbReference type="EMBL" id="CAH6718246.1"/>
    </source>
</evidence>
<reference evidence="1" key="1">
    <citation type="submission" date="2022-06" db="EMBL/GenBank/DDBJ databases">
        <authorList>
            <person name="Legras J.-L."/>
            <person name="Devillers H."/>
            <person name="Grondin C."/>
        </authorList>
    </citation>
    <scope>NUCLEOTIDE SEQUENCE</scope>
    <source>
        <strain evidence="1">CLIB 1444</strain>
    </source>
</reference>
<sequence length="177" mass="20658">MSKRNLDATEELKKKNIDELTQKLSLENNDWPIYNHPNGGIIKITPWGSIRQYESNGETITKFEDMNFSDYDFINLPLPYKNQVPQPQQNPFGRNLNTMSSMNSLSNNSDNYDMDYDGYQNDYELPQTPQSIRLSPSDEAENYVLKGYSDPNFQQEYSKEQENYFGMMDDIDDSNND</sequence>
<proteinExistence type="predicted"/>
<organism evidence="1 2">
    <name type="scientific">[Candida] jaroonii</name>
    <dbReference type="NCBI Taxonomy" id="467808"/>
    <lineage>
        <taxon>Eukaryota</taxon>
        <taxon>Fungi</taxon>
        <taxon>Dikarya</taxon>
        <taxon>Ascomycota</taxon>
        <taxon>Saccharomycotina</taxon>
        <taxon>Pichiomycetes</taxon>
        <taxon>Debaryomycetaceae</taxon>
        <taxon>Yamadazyma</taxon>
    </lineage>
</organism>
<protein>
    <submittedName>
        <fullName evidence="1">Uncharacterized protein</fullName>
    </submittedName>
</protein>
<accession>A0ACA9Y0E4</accession>
<dbReference type="Proteomes" id="UP001152531">
    <property type="component" value="Unassembled WGS sequence"/>
</dbReference>
<name>A0ACA9Y0E4_9ASCO</name>
<dbReference type="EMBL" id="CALSDN010000001">
    <property type="protein sequence ID" value="CAH6718246.1"/>
    <property type="molecule type" value="Genomic_DNA"/>
</dbReference>
<keyword evidence="2" id="KW-1185">Reference proteome</keyword>
<comment type="caution">
    <text evidence="1">The sequence shown here is derived from an EMBL/GenBank/DDBJ whole genome shotgun (WGS) entry which is preliminary data.</text>
</comment>
<evidence type="ECO:0000313" key="2">
    <source>
        <dbReference type="Proteomes" id="UP001152531"/>
    </source>
</evidence>
<gene>
    <name evidence="1" type="ORF">CLIB1444_01S02410</name>
</gene>